<protein>
    <submittedName>
        <fullName evidence="1">Uncharacterized protein</fullName>
    </submittedName>
</protein>
<proteinExistence type="predicted"/>
<dbReference type="EMBL" id="MN013090">
    <property type="protein sequence ID" value="QEG13863.1"/>
    <property type="molecule type" value="Genomic_DNA"/>
</dbReference>
<evidence type="ECO:0000313" key="1">
    <source>
        <dbReference type="EMBL" id="QEG13863.1"/>
    </source>
</evidence>
<accession>A0A5B9NSC7</accession>
<dbReference type="Proteomes" id="UP000322055">
    <property type="component" value="Segment"/>
</dbReference>
<organism evidence="1 2">
    <name type="scientific">Erwinia phage vB_EamM_TropicalSun</name>
    <dbReference type="NCBI Taxonomy" id="2591372"/>
    <lineage>
        <taxon>Viruses</taxon>
        <taxon>Duplodnaviria</taxon>
        <taxon>Heunggongvirae</taxon>
        <taxon>Uroviricota</taxon>
        <taxon>Caudoviricetes</taxon>
        <taxon>Lindbergviridae</taxon>
        <taxon>Myosmarvirus</taxon>
        <taxon>Myosmarvirus myosmar</taxon>
    </lineage>
</organism>
<sequence>MSHDWLTQRAMLMTRVSELGEDTYNFATRIQIIKNQAKRSGVEVDEARISEITSLLEAAREEKARVWSQVQAGDLMEAARKQELDLCRRISEARKITLVPGNALELSASELMTLAAALTAFMKDIEVLNADDSRDMYNAHRRNIESLINKFEDYANERGL</sequence>
<reference evidence="1 2" key="1">
    <citation type="submission" date="2019-06" db="EMBL/GenBank/DDBJ databases">
        <authorList>
            <person name="Handoko Y.A."/>
            <person name="Wardani A.K."/>
            <person name="Sutrisno A."/>
            <person name="Widjanarko S.B."/>
            <person name="Sharma R."/>
            <person name="Grose J.H."/>
        </authorList>
    </citation>
    <scope>NUCLEOTIDE SEQUENCE [LARGE SCALE GENOMIC DNA]</scope>
</reference>
<evidence type="ECO:0000313" key="2">
    <source>
        <dbReference type="Proteomes" id="UP000322055"/>
    </source>
</evidence>
<gene>
    <name evidence="1" type="ORF">TROPICALSUN_73</name>
</gene>
<name>A0A5B9NSC7_9CAUD</name>